<feature type="compositionally biased region" description="Low complexity" evidence="10">
    <location>
        <begin position="272"/>
        <end position="282"/>
    </location>
</feature>
<dbReference type="InterPro" id="IPR000594">
    <property type="entry name" value="ThiF_NAD_FAD-bd"/>
</dbReference>
<dbReference type="GO" id="GO:0000045">
    <property type="term" value="P:autophagosome assembly"/>
    <property type="evidence" value="ECO:0007669"/>
    <property type="project" value="TreeGrafter"/>
</dbReference>
<organism evidence="13 14">
    <name type="scientific">Edaphochlamys debaryana</name>
    <dbReference type="NCBI Taxonomy" id="47281"/>
    <lineage>
        <taxon>Eukaryota</taxon>
        <taxon>Viridiplantae</taxon>
        <taxon>Chlorophyta</taxon>
        <taxon>core chlorophytes</taxon>
        <taxon>Chlorophyceae</taxon>
        <taxon>CS clade</taxon>
        <taxon>Chlamydomonadales</taxon>
        <taxon>Chlamydomonadales incertae sedis</taxon>
        <taxon>Edaphochlamys</taxon>
    </lineage>
</organism>
<dbReference type="InterPro" id="IPR042522">
    <property type="entry name" value="Atg7_N_1"/>
</dbReference>
<evidence type="ECO:0000256" key="7">
    <source>
        <dbReference type="ARBA" id="ARBA00029897"/>
    </source>
</evidence>
<keyword evidence="4" id="KW-0813">Transport</keyword>
<evidence type="ECO:0000256" key="5">
    <source>
        <dbReference type="ARBA" id="ARBA00022927"/>
    </source>
</evidence>
<evidence type="ECO:0000256" key="6">
    <source>
        <dbReference type="ARBA" id="ARBA00023006"/>
    </source>
</evidence>
<dbReference type="PANTHER" id="PTHR10953:SF3">
    <property type="entry name" value="UBIQUITIN-LIKE MODIFIER-ACTIVATING ENZYME ATG7"/>
    <property type="match status" value="1"/>
</dbReference>
<dbReference type="GO" id="GO:0000407">
    <property type="term" value="C:phagophore assembly site"/>
    <property type="evidence" value="ECO:0007669"/>
    <property type="project" value="TreeGrafter"/>
</dbReference>
<dbReference type="GO" id="GO:0006995">
    <property type="term" value="P:cellular response to nitrogen starvation"/>
    <property type="evidence" value="ECO:0007669"/>
    <property type="project" value="TreeGrafter"/>
</dbReference>
<accession>A0A836C4S7</accession>
<dbReference type="FunFam" id="3.40.140.70:FF:000001">
    <property type="entry name" value="Ubiquitin-like modifier-activating enzyme atg7"/>
    <property type="match status" value="1"/>
</dbReference>
<protein>
    <recommendedName>
        <fullName evidence="2">Ubiquitin-like modifier-activating enzyme ATG7</fullName>
    </recommendedName>
    <alternativeName>
        <fullName evidence="7 9">ATG12-activating enzyme E1 ATG7</fullName>
    </alternativeName>
    <alternativeName>
        <fullName evidence="8">Autophagy-related protein 7</fullName>
    </alternativeName>
    <alternativeName>
        <fullName evidence="3">Ubiquitin-like modifier-activating enzyme atg7</fullName>
    </alternativeName>
</protein>
<feature type="compositionally biased region" description="Gly residues" evidence="10">
    <location>
        <begin position="789"/>
        <end position="801"/>
    </location>
</feature>
<evidence type="ECO:0000256" key="2">
    <source>
        <dbReference type="ARBA" id="ARBA00017647"/>
    </source>
</evidence>
<gene>
    <name evidence="13" type="ORF">HYH03_002807</name>
</gene>
<evidence type="ECO:0000256" key="1">
    <source>
        <dbReference type="ARBA" id="ARBA00010931"/>
    </source>
</evidence>
<keyword evidence="14" id="KW-1185">Reference proteome</keyword>
<dbReference type="Pfam" id="PF00899">
    <property type="entry name" value="ThiF"/>
    <property type="match status" value="1"/>
</dbReference>
<dbReference type="GO" id="GO:0032446">
    <property type="term" value="P:protein modification by small protein conjugation"/>
    <property type="evidence" value="ECO:0007669"/>
    <property type="project" value="TreeGrafter"/>
</dbReference>
<keyword evidence="6" id="KW-0072">Autophagy</keyword>
<feature type="compositionally biased region" description="Acidic residues" evidence="10">
    <location>
        <begin position="806"/>
        <end position="817"/>
    </location>
</feature>
<feature type="domain" description="THIF-type NAD/FAD binding fold" evidence="11">
    <location>
        <begin position="408"/>
        <end position="676"/>
    </location>
</feature>
<dbReference type="Pfam" id="PF16420">
    <property type="entry name" value="ATG7_N"/>
    <property type="match status" value="2"/>
</dbReference>
<dbReference type="Gene3D" id="3.40.50.720">
    <property type="entry name" value="NAD(P)-binding Rossmann-like Domain"/>
    <property type="match status" value="1"/>
</dbReference>
<feature type="domain" description="Ubiquitin-like modifier-activating enzyme Atg7 N-terminal" evidence="12">
    <location>
        <begin position="5"/>
        <end position="181"/>
    </location>
</feature>
<dbReference type="Proteomes" id="UP000612055">
    <property type="component" value="Unassembled WGS sequence"/>
</dbReference>
<evidence type="ECO:0000259" key="12">
    <source>
        <dbReference type="Pfam" id="PF16420"/>
    </source>
</evidence>
<dbReference type="GO" id="GO:0015031">
    <property type="term" value="P:protein transport"/>
    <property type="evidence" value="ECO:0007669"/>
    <property type="project" value="UniProtKB-KW"/>
</dbReference>
<evidence type="ECO:0000256" key="9">
    <source>
        <dbReference type="ARBA" id="ARBA00032823"/>
    </source>
</evidence>
<comment type="similarity">
    <text evidence="1">Belongs to the ATG7 family.</text>
</comment>
<evidence type="ECO:0000313" key="13">
    <source>
        <dbReference type="EMBL" id="KAG2499228.1"/>
    </source>
</evidence>
<evidence type="ECO:0000256" key="3">
    <source>
        <dbReference type="ARBA" id="ARBA00018730"/>
    </source>
</evidence>
<reference evidence="13" key="1">
    <citation type="journal article" date="2020" name="bioRxiv">
        <title>Comparative genomics of Chlamydomonas.</title>
        <authorList>
            <person name="Craig R.J."/>
            <person name="Hasan A.R."/>
            <person name="Ness R.W."/>
            <person name="Keightley P.D."/>
        </authorList>
    </citation>
    <scope>NUCLEOTIDE SEQUENCE</scope>
    <source>
        <strain evidence="13">CCAP 11/70</strain>
    </source>
</reference>
<dbReference type="SUPFAM" id="SSF69572">
    <property type="entry name" value="Activating enzymes of the ubiquitin-like proteins"/>
    <property type="match status" value="1"/>
</dbReference>
<proteinExistence type="inferred from homology"/>
<feature type="region of interest" description="Disordered" evidence="10">
    <location>
        <begin position="180"/>
        <end position="212"/>
    </location>
</feature>
<feature type="compositionally biased region" description="Low complexity" evidence="10">
    <location>
        <begin position="611"/>
        <end position="625"/>
    </location>
</feature>
<dbReference type="OrthoDB" id="338614at2759"/>
<name>A0A836C4S7_9CHLO</name>
<keyword evidence="5" id="KW-0653">Protein transport</keyword>
<dbReference type="EMBL" id="JAEHOE010000007">
    <property type="protein sequence ID" value="KAG2499228.1"/>
    <property type="molecule type" value="Genomic_DNA"/>
</dbReference>
<dbReference type="GO" id="GO:0000422">
    <property type="term" value="P:autophagy of mitochondrion"/>
    <property type="evidence" value="ECO:0007669"/>
    <property type="project" value="TreeGrafter"/>
</dbReference>
<feature type="compositionally biased region" description="Low complexity" evidence="10">
    <location>
        <begin position="190"/>
        <end position="212"/>
    </location>
</feature>
<dbReference type="GO" id="GO:0019778">
    <property type="term" value="F:Atg12 activating enzyme activity"/>
    <property type="evidence" value="ECO:0007669"/>
    <property type="project" value="TreeGrafter"/>
</dbReference>
<dbReference type="InterPro" id="IPR032197">
    <property type="entry name" value="Atg7_N"/>
</dbReference>
<evidence type="ECO:0000259" key="11">
    <source>
        <dbReference type="Pfam" id="PF00899"/>
    </source>
</evidence>
<feature type="compositionally biased region" description="Basic and acidic residues" evidence="10">
    <location>
        <begin position="772"/>
        <end position="788"/>
    </location>
</feature>
<feature type="region of interest" description="Disordered" evidence="10">
    <location>
        <begin position="769"/>
        <end position="817"/>
    </location>
</feature>
<dbReference type="AlphaFoldDB" id="A0A836C4S7"/>
<dbReference type="InterPro" id="IPR035985">
    <property type="entry name" value="Ubiquitin-activating_enz"/>
</dbReference>
<comment type="caution">
    <text evidence="13">The sequence shown here is derived from an EMBL/GenBank/DDBJ whole genome shotgun (WGS) entry which is preliminary data.</text>
</comment>
<feature type="region of interest" description="Disordered" evidence="10">
    <location>
        <begin position="256"/>
        <end position="282"/>
    </location>
</feature>
<evidence type="ECO:0000313" key="14">
    <source>
        <dbReference type="Proteomes" id="UP000612055"/>
    </source>
</evidence>
<dbReference type="GO" id="GO:0019779">
    <property type="term" value="F:Atg8 activating enzyme activity"/>
    <property type="evidence" value="ECO:0007669"/>
    <property type="project" value="TreeGrafter"/>
</dbReference>
<feature type="domain" description="Ubiquitin-like modifier-activating enzyme Atg7 N-terminal" evidence="12">
    <location>
        <begin position="287"/>
        <end position="391"/>
    </location>
</feature>
<evidence type="ECO:0000256" key="10">
    <source>
        <dbReference type="SAM" id="MobiDB-lite"/>
    </source>
</evidence>
<dbReference type="InterPro" id="IPR045886">
    <property type="entry name" value="ThiF/MoeB/HesA"/>
</dbReference>
<dbReference type="Gene3D" id="3.40.140.70">
    <property type="entry name" value="Ubiquitin-like modifier-activating enzyme ATG7 N-terminal domain"/>
    <property type="match status" value="1"/>
</dbReference>
<dbReference type="PANTHER" id="PTHR10953">
    <property type="entry name" value="UBIQUITIN-ACTIVATING ENZYME E1"/>
    <property type="match status" value="1"/>
</dbReference>
<feature type="compositionally biased region" description="Pro residues" evidence="10">
    <location>
        <begin position="590"/>
        <end position="610"/>
    </location>
</feature>
<sequence length="817" mass="85610">MGEVLRFAQLQSSVDVTFLAELSEHKLNVLKLSEEPVDVCGFFGPNRYEAVPARLQLDVSSLRPGASSRPDCHAAPGVLLLYNTVEGFRNSDKPALMRQVASQVWADILSGAAEAQPWRLCRFLLLVHGDLKRYTFHYWFAFPALKPPSPITAAHPPRPLAAALPPSAIEQITAACSAWRSPAPVPAPTSDPSSSAPSPAAAAATSLPSTPAELLDSTPAPFWLLSSPREDFSEDVQTHPLSAWGSLLRGAGSSFGAEAAGPSGTGGGEEGAAGAASSAPGFGTPRRRHVALAFSDGSHLPGCPAWQLRNALLLAAVRWRVREQQVLCLRESSRGGGRLDPQRSFILTVTLPAVEGAVEGGATPPPCPDAVGWEANEQGRLLPRFMDLGPHLRPEAQAEQAVDLNLRLMRWRAVPGLDVGRLAGARCLLLGAGTLGCAVARTLQGWGVRHITLVDSGRVAYSNPVRQSLYTFEDCLGGGRPKAAAAAEALRRVFPSAMTEGLELTIPMPGHPPGGPEEEARLKESASRLDALVASHDAVFLLTDTREARWLPALLAAAHGRLAITAAVGFDSFLVMRHGAPPEAANAPPSTLPIPGPPTPTPSTPPPPSTTPSTTPTTTSSSTATPRRLGCYFCNDVVAPANSTRDRSQDQQCTVARPGLAPLAGALAAEMLAAAVADPRGVGAPPPSVAEHETGPAPPLGPVPHMLRGQLASWSQTAMEGWAFPQCTACSAAVVQAYRARGWELIREALADPSSLEALTGLAELHAAAAARMEESEQAEGEKGEGRGGGEGGEEQGGAAEGKGEDGEDEEEDWTEL</sequence>
<evidence type="ECO:0000256" key="8">
    <source>
        <dbReference type="ARBA" id="ARBA00030242"/>
    </source>
</evidence>
<evidence type="ECO:0000256" key="4">
    <source>
        <dbReference type="ARBA" id="ARBA00022448"/>
    </source>
</evidence>
<dbReference type="GO" id="GO:0034727">
    <property type="term" value="P:piecemeal microautophagy of the nucleus"/>
    <property type="evidence" value="ECO:0007669"/>
    <property type="project" value="TreeGrafter"/>
</dbReference>
<feature type="region of interest" description="Disordered" evidence="10">
    <location>
        <begin position="583"/>
        <end position="625"/>
    </location>
</feature>